<dbReference type="PROSITE" id="PS00610">
    <property type="entry name" value="NA_NEUROTRAN_SYMP_1"/>
    <property type="match status" value="1"/>
</dbReference>
<dbReference type="GO" id="GO:0016020">
    <property type="term" value="C:membrane"/>
    <property type="evidence" value="ECO:0007669"/>
    <property type="project" value="UniProtKB-SubCell"/>
</dbReference>
<accession>A0A9J6ZN74</accession>
<dbReference type="CDD" id="cd10336">
    <property type="entry name" value="SLC6sbd_Tyt1-Like"/>
    <property type="match status" value="1"/>
</dbReference>
<evidence type="ECO:0000313" key="9">
    <source>
        <dbReference type="Proteomes" id="UP001056426"/>
    </source>
</evidence>
<dbReference type="PANTHER" id="PTHR42948">
    <property type="entry name" value="TRANSPORTER"/>
    <property type="match status" value="1"/>
</dbReference>
<keyword evidence="3 6" id="KW-0812">Transmembrane</keyword>
<reference evidence="8" key="2">
    <citation type="submission" date="2022-06" db="EMBL/GenBank/DDBJ databases">
        <title>Xiashengella guii gen. nov. sp. nov., a bacterium isolated form anaerobic digestion tank.</title>
        <authorList>
            <person name="Huang H."/>
        </authorList>
    </citation>
    <scope>NUCLEOTIDE SEQUENCE</scope>
    <source>
        <strain evidence="8">Ai-910</strain>
    </source>
</reference>
<evidence type="ECO:0000313" key="8">
    <source>
        <dbReference type="EMBL" id="URW78974.1"/>
    </source>
</evidence>
<dbReference type="KEGG" id="alkq:M9189_08920"/>
<evidence type="ECO:0000256" key="4">
    <source>
        <dbReference type="ARBA" id="ARBA00022989"/>
    </source>
</evidence>
<dbReference type="RefSeq" id="WP_250722476.1">
    <property type="nucleotide sequence ID" value="NZ_CP098400.1"/>
</dbReference>
<feature type="transmembrane region" description="Helical" evidence="7">
    <location>
        <begin position="89"/>
        <end position="110"/>
    </location>
</feature>
<evidence type="ECO:0000256" key="6">
    <source>
        <dbReference type="RuleBase" id="RU003732"/>
    </source>
</evidence>
<dbReference type="AlphaFoldDB" id="A0A9J6ZN74"/>
<dbReference type="PROSITE" id="PS50267">
    <property type="entry name" value="NA_NEUROTRAN_SYMP_3"/>
    <property type="match status" value="1"/>
</dbReference>
<protein>
    <recommendedName>
        <fullName evidence="6">Transporter</fullName>
    </recommendedName>
</protein>
<dbReference type="NCBIfam" id="NF037979">
    <property type="entry name" value="Na_transp"/>
    <property type="match status" value="1"/>
</dbReference>
<sequence length="441" mass="47652">MSHKEHKRDVFSSKFGIVAAAAGSAIGLGNIWRFPYLTGENGGAAFLFIYLFFVLALGVPVMLSEFIIGRKSQANFFGAFRKLAPGSGWPIIGIMGVAAAFMILAFYSVVSGWTLEYIVAAAGNYFADKSSEEIKVFYDTATGQSWRPIFFMLAFMAITAFIVKAGVQNGIEKACKMMMPLLFVIVLVLIGKSLSLEGASKGLKFLFQPDFSKVEGSTILNALGQAFFSLSLGMGAMATYGSYINKNESLGQSAIYTSLADTFFAVLVGLAIFPAVFAFGIEPSEGPGLVFVIFPGIFNQMVGGYFFAVIFFVLLAITALTSTISLLEVVVLYFVEELKMKRTVATWVAAGSISALGVLCAINSSIFGFFDSTSSNILLPMGGLLTVIFVGWVLGKTVVRNELEEDGRPAFYFRIFIPVIRFLAPLAIAIVFLNSIGLLKF</sequence>
<evidence type="ECO:0000256" key="7">
    <source>
        <dbReference type="SAM" id="Phobius"/>
    </source>
</evidence>
<evidence type="ECO:0000256" key="2">
    <source>
        <dbReference type="ARBA" id="ARBA00022448"/>
    </source>
</evidence>
<comment type="similarity">
    <text evidence="6">Belongs to the sodium:neurotransmitter symporter (SNF) (TC 2.A.22) family.</text>
</comment>
<proteinExistence type="inferred from homology"/>
<keyword evidence="5 7" id="KW-0472">Membrane</keyword>
<keyword evidence="9" id="KW-1185">Reference proteome</keyword>
<keyword evidence="4 7" id="KW-1133">Transmembrane helix</keyword>
<dbReference type="GO" id="GO:0015293">
    <property type="term" value="F:symporter activity"/>
    <property type="evidence" value="ECO:0007669"/>
    <property type="project" value="UniProtKB-KW"/>
</dbReference>
<feature type="transmembrane region" description="Helical" evidence="7">
    <location>
        <begin position="149"/>
        <end position="167"/>
    </location>
</feature>
<comment type="subcellular location">
    <subcellularLocation>
        <location evidence="1">Membrane</location>
        <topology evidence="1">Multi-pass membrane protein</topology>
    </subcellularLocation>
</comment>
<evidence type="ECO:0000256" key="1">
    <source>
        <dbReference type="ARBA" id="ARBA00004141"/>
    </source>
</evidence>
<feature type="transmembrane region" description="Helical" evidence="7">
    <location>
        <begin position="411"/>
        <end position="433"/>
    </location>
</feature>
<dbReference type="PRINTS" id="PR00176">
    <property type="entry name" value="NANEUSMPORT"/>
</dbReference>
<dbReference type="InterPro" id="IPR000175">
    <property type="entry name" value="Na/ntran_symport"/>
</dbReference>
<feature type="transmembrane region" description="Helical" evidence="7">
    <location>
        <begin position="376"/>
        <end position="399"/>
    </location>
</feature>
<keyword evidence="2 6" id="KW-0813">Transport</keyword>
<feature type="transmembrane region" description="Helical" evidence="7">
    <location>
        <begin position="219"/>
        <end position="243"/>
    </location>
</feature>
<feature type="transmembrane region" description="Helical" evidence="7">
    <location>
        <begin position="347"/>
        <end position="370"/>
    </location>
</feature>
<dbReference type="EMBL" id="CP098400">
    <property type="protein sequence ID" value="URW78974.1"/>
    <property type="molecule type" value="Genomic_DNA"/>
</dbReference>
<evidence type="ECO:0000256" key="3">
    <source>
        <dbReference type="ARBA" id="ARBA00022692"/>
    </source>
</evidence>
<dbReference type="Proteomes" id="UP001056426">
    <property type="component" value="Chromosome"/>
</dbReference>
<gene>
    <name evidence="8" type="ORF">M9189_08920</name>
</gene>
<feature type="transmembrane region" description="Helical" evidence="7">
    <location>
        <begin position="305"/>
        <end position="335"/>
    </location>
</feature>
<keyword evidence="6" id="KW-0769">Symport</keyword>
<dbReference type="Pfam" id="PF00209">
    <property type="entry name" value="SNF"/>
    <property type="match status" value="2"/>
</dbReference>
<feature type="transmembrane region" description="Helical" evidence="7">
    <location>
        <begin position="179"/>
        <end position="199"/>
    </location>
</feature>
<dbReference type="PANTHER" id="PTHR42948:SF1">
    <property type="entry name" value="TRANSPORTER"/>
    <property type="match status" value="1"/>
</dbReference>
<evidence type="ECO:0000256" key="5">
    <source>
        <dbReference type="ARBA" id="ARBA00023136"/>
    </source>
</evidence>
<organism evidence="8 9">
    <name type="scientific">Xiashengella succiniciproducens</name>
    <dbReference type="NCBI Taxonomy" id="2949635"/>
    <lineage>
        <taxon>Bacteria</taxon>
        <taxon>Pseudomonadati</taxon>
        <taxon>Bacteroidota</taxon>
        <taxon>Bacteroidia</taxon>
        <taxon>Marinilabiliales</taxon>
        <taxon>Marinilabiliaceae</taxon>
        <taxon>Xiashengella</taxon>
    </lineage>
</organism>
<feature type="transmembrane region" description="Helical" evidence="7">
    <location>
        <begin position="12"/>
        <end position="32"/>
    </location>
</feature>
<name>A0A9J6ZN74_9BACT</name>
<dbReference type="InterPro" id="IPR037272">
    <property type="entry name" value="SNS_sf"/>
</dbReference>
<dbReference type="InterPro" id="IPR047218">
    <property type="entry name" value="YocR/YhdH-like"/>
</dbReference>
<reference evidence="8" key="1">
    <citation type="submission" date="2022-05" db="EMBL/GenBank/DDBJ databases">
        <authorList>
            <person name="Sun X."/>
        </authorList>
    </citation>
    <scope>NUCLEOTIDE SEQUENCE</scope>
    <source>
        <strain evidence="8">Ai-910</strain>
    </source>
</reference>
<dbReference type="SUPFAM" id="SSF161070">
    <property type="entry name" value="SNF-like"/>
    <property type="match status" value="1"/>
</dbReference>
<feature type="transmembrane region" description="Helical" evidence="7">
    <location>
        <begin position="44"/>
        <end position="68"/>
    </location>
</feature>
<feature type="transmembrane region" description="Helical" evidence="7">
    <location>
        <begin position="255"/>
        <end position="281"/>
    </location>
</feature>